<dbReference type="SMART" id="SM00271">
    <property type="entry name" value="DnaJ"/>
    <property type="match status" value="1"/>
</dbReference>
<evidence type="ECO:0000256" key="2">
    <source>
        <dbReference type="SAM" id="Coils"/>
    </source>
</evidence>
<dbReference type="PROSITE" id="PS50076">
    <property type="entry name" value="DNAJ_2"/>
    <property type="match status" value="1"/>
</dbReference>
<accession>A0A9W9K553</accession>
<dbReference type="EMBL" id="JAPQKH010000006">
    <property type="protein sequence ID" value="KAJ5093449.1"/>
    <property type="molecule type" value="Genomic_DNA"/>
</dbReference>
<dbReference type="InterPro" id="IPR036869">
    <property type="entry name" value="J_dom_sf"/>
</dbReference>
<reference evidence="4" key="1">
    <citation type="submission" date="2022-11" db="EMBL/GenBank/DDBJ databases">
        <authorList>
            <person name="Petersen C."/>
        </authorList>
    </citation>
    <scope>NUCLEOTIDE SEQUENCE</scope>
    <source>
        <strain evidence="4">IBT 30069</strain>
    </source>
</reference>
<dbReference type="Pfam" id="PF00226">
    <property type="entry name" value="DnaJ"/>
    <property type="match status" value="1"/>
</dbReference>
<proteinExistence type="predicted"/>
<dbReference type="PANTHER" id="PTHR44145">
    <property type="entry name" value="DNAJ HOMOLOG SUBFAMILY A MEMBER 3, MITOCHONDRIAL"/>
    <property type="match status" value="1"/>
</dbReference>
<organism evidence="4 5">
    <name type="scientific">Penicillium angulare</name>
    <dbReference type="NCBI Taxonomy" id="116970"/>
    <lineage>
        <taxon>Eukaryota</taxon>
        <taxon>Fungi</taxon>
        <taxon>Dikarya</taxon>
        <taxon>Ascomycota</taxon>
        <taxon>Pezizomycotina</taxon>
        <taxon>Eurotiomycetes</taxon>
        <taxon>Eurotiomycetidae</taxon>
        <taxon>Eurotiales</taxon>
        <taxon>Aspergillaceae</taxon>
        <taxon>Penicillium</taxon>
    </lineage>
</organism>
<evidence type="ECO:0000313" key="5">
    <source>
        <dbReference type="Proteomes" id="UP001149165"/>
    </source>
</evidence>
<dbReference type="PROSITE" id="PS00636">
    <property type="entry name" value="DNAJ_1"/>
    <property type="match status" value="1"/>
</dbReference>
<dbReference type="AlphaFoldDB" id="A0A9W9K553"/>
<dbReference type="OrthoDB" id="436519at2759"/>
<evidence type="ECO:0000259" key="3">
    <source>
        <dbReference type="PROSITE" id="PS50076"/>
    </source>
</evidence>
<reference evidence="4" key="2">
    <citation type="journal article" date="2023" name="IMA Fungus">
        <title>Comparative genomic study of the Penicillium genus elucidates a diverse pangenome and 15 lateral gene transfer events.</title>
        <authorList>
            <person name="Petersen C."/>
            <person name="Sorensen T."/>
            <person name="Nielsen M.R."/>
            <person name="Sondergaard T.E."/>
            <person name="Sorensen J.L."/>
            <person name="Fitzpatrick D.A."/>
            <person name="Frisvad J.C."/>
            <person name="Nielsen K.L."/>
        </authorList>
    </citation>
    <scope>NUCLEOTIDE SEQUENCE</scope>
    <source>
        <strain evidence="4">IBT 30069</strain>
    </source>
</reference>
<feature type="domain" description="J" evidence="3">
    <location>
        <begin position="9"/>
        <end position="74"/>
    </location>
</feature>
<keyword evidence="1" id="KW-0143">Chaperone</keyword>
<feature type="coiled-coil region" evidence="2">
    <location>
        <begin position="109"/>
        <end position="136"/>
    </location>
</feature>
<dbReference type="InterPro" id="IPR018253">
    <property type="entry name" value="DnaJ_domain_CS"/>
</dbReference>
<name>A0A9W9K553_9EURO</name>
<evidence type="ECO:0000256" key="1">
    <source>
        <dbReference type="ARBA" id="ARBA00023186"/>
    </source>
</evidence>
<evidence type="ECO:0000313" key="4">
    <source>
        <dbReference type="EMBL" id="KAJ5093449.1"/>
    </source>
</evidence>
<dbReference type="PRINTS" id="PR00625">
    <property type="entry name" value="JDOMAIN"/>
</dbReference>
<dbReference type="Proteomes" id="UP001149165">
    <property type="component" value="Unassembled WGS sequence"/>
</dbReference>
<dbReference type="InterPro" id="IPR051938">
    <property type="entry name" value="Apopto_cytoskel_mod"/>
</dbReference>
<dbReference type="PANTHER" id="PTHR44145:SF3">
    <property type="entry name" value="DNAJ HOMOLOG SUBFAMILY A MEMBER 3, MITOCHONDRIAL"/>
    <property type="match status" value="1"/>
</dbReference>
<dbReference type="Gene3D" id="1.10.287.110">
    <property type="entry name" value="DnaJ domain"/>
    <property type="match status" value="1"/>
</dbReference>
<gene>
    <name evidence="4" type="ORF">N7456_009310</name>
</gene>
<dbReference type="CDD" id="cd06257">
    <property type="entry name" value="DnaJ"/>
    <property type="match status" value="1"/>
</dbReference>
<sequence length="233" mass="27565">MASAPLPPDYYEVLGISQYADLTTVKESYKRLARVTHPDRRRNDASATAKFQLLLEAYEHLYDIEKRQKYDDIYQSTILPWKAKNRKIEALNRELLILRNRRKGPENSLFNAKKDLNRLYAEIDSLKSEKERIVRERARDETWWPYLCSFVPGNAATFTKQRNRQQKATVDLIGRQMTKQGYIDRKRADIRTIEEDIMSISSREKVIEEQKQAIESNWARDIWLKERGGFGMF</sequence>
<keyword evidence="2" id="KW-0175">Coiled coil</keyword>
<protein>
    <submittedName>
        <fullName evidence="4">DnaJ domain protein</fullName>
    </submittedName>
</protein>
<keyword evidence="5" id="KW-1185">Reference proteome</keyword>
<comment type="caution">
    <text evidence="4">The sequence shown here is derived from an EMBL/GenBank/DDBJ whole genome shotgun (WGS) entry which is preliminary data.</text>
</comment>
<dbReference type="InterPro" id="IPR001623">
    <property type="entry name" value="DnaJ_domain"/>
</dbReference>
<dbReference type="SUPFAM" id="SSF46565">
    <property type="entry name" value="Chaperone J-domain"/>
    <property type="match status" value="1"/>
</dbReference>